<dbReference type="PROSITE" id="PS50995">
    <property type="entry name" value="HTH_MARR_2"/>
    <property type="match status" value="1"/>
</dbReference>
<dbReference type="PANTHER" id="PTHR42756">
    <property type="entry name" value="TRANSCRIPTIONAL REGULATOR, MARR"/>
    <property type="match status" value="1"/>
</dbReference>
<keyword evidence="1" id="KW-0805">Transcription regulation</keyword>
<dbReference type="Gene3D" id="1.10.10.10">
    <property type="entry name" value="Winged helix-like DNA-binding domain superfamily/Winged helix DNA-binding domain"/>
    <property type="match status" value="1"/>
</dbReference>
<dbReference type="GO" id="GO:0003677">
    <property type="term" value="F:DNA binding"/>
    <property type="evidence" value="ECO:0007669"/>
    <property type="project" value="UniProtKB-KW"/>
</dbReference>
<name>A0AAW4N286_9FIRM</name>
<dbReference type="AlphaFoldDB" id="A0AAW4N286"/>
<dbReference type="InterPro" id="IPR036388">
    <property type="entry name" value="WH-like_DNA-bd_sf"/>
</dbReference>
<evidence type="ECO:0000313" key="6">
    <source>
        <dbReference type="EMBL" id="MBV3393301.1"/>
    </source>
</evidence>
<dbReference type="SUPFAM" id="SSF46785">
    <property type="entry name" value="Winged helix' DNA-binding domain"/>
    <property type="match status" value="1"/>
</dbReference>
<keyword evidence="2" id="KW-0238">DNA-binding</keyword>
<dbReference type="EMBL" id="JAHOEL010000061">
    <property type="protein sequence ID" value="MBV3393301.1"/>
    <property type="molecule type" value="Genomic_DNA"/>
</dbReference>
<dbReference type="PANTHER" id="PTHR42756:SF1">
    <property type="entry name" value="TRANSCRIPTIONAL REPRESSOR OF EMRAB OPERON"/>
    <property type="match status" value="1"/>
</dbReference>
<evidence type="ECO:0000259" key="4">
    <source>
        <dbReference type="PROSITE" id="PS50995"/>
    </source>
</evidence>
<evidence type="ECO:0000256" key="3">
    <source>
        <dbReference type="ARBA" id="ARBA00023163"/>
    </source>
</evidence>
<feature type="domain" description="HTH marR-type" evidence="4">
    <location>
        <begin position="1"/>
        <end position="137"/>
    </location>
</feature>
<dbReference type="SMART" id="SM00347">
    <property type="entry name" value="HTH_MARR"/>
    <property type="match status" value="1"/>
</dbReference>
<dbReference type="InterPro" id="IPR036390">
    <property type="entry name" value="WH_DNA-bd_sf"/>
</dbReference>
<keyword evidence="8" id="KW-1185">Reference proteome</keyword>
<sequence length="142" mass="16182">MRESEAVGYIKHINDCLKKRANNSLRKEGLTLMQSHVLLKLQDAPDQKMTFKEIEKDLHVAQSTTAGLLRRLQEKNLIDCCDDPKDKRIKVACLSQKGESHCAQVRRNIAQSNRLMMSGLTQEEIDTLADLLSKVYSNLENK</sequence>
<comment type="caution">
    <text evidence="5">The sequence shown here is derived from an EMBL/GenBank/DDBJ whole genome shotgun (WGS) entry which is preliminary data.</text>
</comment>
<protein>
    <submittedName>
        <fullName evidence="5">MarR family transcriptional regulator</fullName>
    </submittedName>
</protein>
<accession>A0AAW4N286</accession>
<evidence type="ECO:0000313" key="5">
    <source>
        <dbReference type="EMBL" id="MBV3383308.1"/>
    </source>
</evidence>
<dbReference type="EMBL" id="JAHOEF010000064">
    <property type="protein sequence ID" value="MBV3383308.1"/>
    <property type="molecule type" value="Genomic_DNA"/>
</dbReference>
<dbReference type="RefSeq" id="WP_006505492.1">
    <property type="nucleotide sequence ID" value="NZ_CAXVKV010000024.1"/>
</dbReference>
<organism evidence="5 7">
    <name type="scientific">Catenibacterium mitsuokai</name>
    <dbReference type="NCBI Taxonomy" id="100886"/>
    <lineage>
        <taxon>Bacteria</taxon>
        <taxon>Bacillati</taxon>
        <taxon>Bacillota</taxon>
        <taxon>Erysipelotrichia</taxon>
        <taxon>Erysipelotrichales</taxon>
        <taxon>Coprobacillaceae</taxon>
        <taxon>Catenibacterium</taxon>
    </lineage>
</organism>
<dbReference type="GO" id="GO:0003700">
    <property type="term" value="F:DNA-binding transcription factor activity"/>
    <property type="evidence" value="ECO:0007669"/>
    <property type="project" value="InterPro"/>
</dbReference>
<dbReference type="Pfam" id="PF12802">
    <property type="entry name" value="MarR_2"/>
    <property type="match status" value="1"/>
</dbReference>
<evidence type="ECO:0000256" key="2">
    <source>
        <dbReference type="ARBA" id="ARBA00023125"/>
    </source>
</evidence>
<gene>
    <name evidence="5" type="ORF">KSV97_08780</name>
    <name evidence="6" type="ORF">KSW06_08555</name>
</gene>
<dbReference type="InterPro" id="IPR000835">
    <property type="entry name" value="HTH_MarR-typ"/>
</dbReference>
<reference evidence="5 8" key="1">
    <citation type="submission" date="2021-06" db="EMBL/GenBank/DDBJ databases">
        <title>Collection of gut derived symbiotic bacterial strains cultured from healthy donors.</title>
        <authorList>
            <person name="Lin H."/>
            <person name="Littmann E."/>
            <person name="Pamer E.G."/>
        </authorList>
    </citation>
    <scope>NUCLEOTIDE SEQUENCE</scope>
    <source>
        <strain evidence="6 8">MSK.21.70</strain>
        <strain evidence="5">MSK.21.82</strain>
    </source>
</reference>
<dbReference type="Proteomes" id="UP001196408">
    <property type="component" value="Unassembled WGS sequence"/>
</dbReference>
<keyword evidence="3" id="KW-0804">Transcription</keyword>
<evidence type="ECO:0000313" key="8">
    <source>
        <dbReference type="Proteomes" id="UP001197492"/>
    </source>
</evidence>
<proteinExistence type="predicted"/>
<dbReference type="Proteomes" id="UP001197492">
    <property type="component" value="Unassembled WGS sequence"/>
</dbReference>
<evidence type="ECO:0000313" key="7">
    <source>
        <dbReference type="Proteomes" id="UP001196408"/>
    </source>
</evidence>
<evidence type="ECO:0000256" key="1">
    <source>
        <dbReference type="ARBA" id="ARBA00023015"/>
    </source>
</evidence>
<dbReference type="PRINTS" id="PR00598">
    <property type="entry name" value="HTHMARR"/>
</dbReference>